<accession>A0A9X3CYQ5</accession>
<evidence type="ECO:0000256" key="1">
    <source>
        <dbReference type="SAM" id="Phobius"/>
    </source>
</evidence>
<feature type="transmembrane region" description="Helical" evidence="1">
    <location>
        <begin position="39"/>
        <end position="59"/>
    </location>
</feature>
<keyword evidence="1" id="KW-0812">Transmembrane</keyword>
<keyword evidence="1" id="KW-0472">Membrane</keyword>
<feature type="transmembrane region" description="Helical" evidence="1">
    <location>
        <begin position="15"/>
        <end position="33"/>
    </location>
</feature>
<sequence>MIKIIRKRHFFRQHYNLILGLLWLSIGIAYYLVEGTKGFNILSVFNLLIGLAYLAIHFYQRDRNQEFIAWNEEQVILSKLQLKPVTYSRTQISRITITNSYFILHTNSETPGETMELTGYSESDLDLLKSRFPNQKISA</sequence>
<evidence type="ECO:0000313" key="2">
    <source>
        <dbReference type="EMBL" id="MCX2839043.1"/>
    </source>
</evidence>
<keyword evidence="1" id="KW-1133">Transmembrane helix</keyword>
<keyword evidence="3" id="KW-1185">Reference proteome</keyword>
<dbReference type="RefSeq" id="WP_266070355.1">
    <property type="nucleotide sequence ID" value="NZ_JAPJDA010000020.1"/>
</dbReference>
<protein>
    <submittedName>
        <fullName evidence="2">Uncharacterized protein</fullName>
    </submittedName>
</protein>
<name>A0A9X3CYQ5_9FLAO</name>
<reference evidence="2" key="1">
    <citation type="submission" date="2022-11" db="EMBL/GenBank/DDBJ databases">
        <title>Salinimicrobium profundisediminis sp. nov., isolated from deep-sea sediment of the Mariana Trench.</title>
        <authorList>
            <person name="Fu H."/>
        </authorList>
    </citation>
    <scope>NUCLEOTIDE SEQUENCE</scope>
    <source>
        <strain evidence="2">MT39</strain>
    </source>
</reference>
<evidence type="ECO:0000313" key="3">
    <source>
        <dbReference type="Proteomes" id="UP001148482"/>
    </source>
</evidence>
<proteinExistence type="predicted"/>
<dbReference type="Proteomes" id="UP001148482">
    <property type="component" value="Unassembled WGS sequence"/>
</dbReference>
<dbReference type="EMBL" id="JAPJDA010000020">
    <property type="protein sequence ID" value="MCX2839043.1"/>
    <property type="molecule type" value="Genomic_DNA"/>
</dbReference>
<organism evidence="2 3">
    <name type="scientific">Salinimicrobium profundisediminis</name>
    <dbReference type="NCBI Taxonomy" id="2994553"/>
    <lineage>
        <taxon>Bacteria</taxon>
        <taxon>Pseudomonadati</taxon>
        <taxon>Bacteroidota</taxon>
        <taxon>Flavobacteriia</taxon>
        <taxon>Flavobacteriales</taxon>
        <taxon>Flavobacteriaceae</taxon>
        <taxon>Salinimicrobium</taxon>
    </lineage>
</organism>
<gene>
    <name evidence="2" type="ORF">OQ279_12880</name>
</gene>
<dbReference type="AlphaFoldDB" id="A0A9X3CYQ5"/>
<comment type="caution">
    <text evidence="2">The sequence shown here is derived from an EMBL/GenBank/DDBJ whole genome shotgun (WGS) entry which is preliminary data.</text>
</comment>